<dbReference type="Proteomes" id="UP000289738">
    <property type="component" value="Chromosome B10"/>
</dbReference>
<evidence type="ECO:0000313" key="2">
    <source>
        <dbReference type="Proteomes" id="UP000289738"/>
    </source>
</evidence>
<protein>
    <submittedName>
        <fullName evidence="1">Uncharacterized protein</fullName>
    </submittedName>
</protein>
<organism evidence="1 2">
    <name type="scientific">Arachis hypogaea</name>
    <name type="common">Peanut</name>
    <dbReference type="NCBI Taxonomy" id="3818"/>
    <lineage>
        <taxon>Eukaryota</taxon>
        <taxon>Viridiplantae</taxon>
        <taxon>Streptophyta</taxon>
        <taxon>Embryophyta</taxon>
        <taxon>Tracheophyta</taxon>
        <taxon>Spermatophyta</taxon>
        <taxon>Magnoliopsida</taxon>
        <taxon>eudicotyledons</taxon>
        <taxon>Gunneridae</taxon>
        <taxon>Pentapetalae</taxon>
        <taxon>rosids</taxon>
        <taxon>fabids</taxon>
        <taxon>Fabales</taxon>
        <taxon>Fabaceae</taxon>
        <taxon>Papilionoideae</taxon>
        <taxon>50 kb inversion clade</taxon>
        <taxon>dalbergioids sensu lato</taxon>
        <taxon>Dalbergieae</taxon>
        <taxon>Pterocarpus clade</taxon>
        <taxon>Arachis</taxon>
    </lineage>
</organism>
<reference evidence="1 2" key="1">
    <citation type="submission" date="2019-01" db="EMBL/GenBank/DDBJ databases">
        <title>Sequencing of cultivated peanut Arachis hypogaea provides insights into genome evolution and oil improvement.</title>
        <authorList>
            <person name="Chen X."/>
        </authorList>
    </citation>
    <scope>NUCLEOTIDE SEQUENCE [LARGE SCALE GENOMIC DNA]</scope>
    <source>
        <strain evidence="2">cv. Fuhuasheng</strain>
        <tissue evidence="1">Leaves</tissue>
    </source>
</reference>
<proteinExistence type="predicted"/>
<accession>A0A444X555</accession>
<dbReference type="EMBL" id="SDMP01000020">
    <property type="protein sequence ID" value="RYQ84789.1"/>
    <property type="molecule type" value="Genomic_DNA"/>
</dbReference>
<comment type="caution">
    <text evidence="1">The sequence shown here is derived from an EMBL/GenBank/DDBJ whole genome shotgun (WGS) entry which is preliminary data.</text>
</comment>
<evidence type="ECO:0000313" key="1">
    <source>
        <dbReference type="EMBL" id="RYQ84789.1"/>
    </source>
</evidence>
<sequence>MAYNSAHGCIAATLCICCRRSAMCLQHHQFFNSMHKCLISAKRKQGDIDLNLNFNNCFSCLRPLSSSDEFLRTQMLRSFISFIQSSFPIYTRRQLL</sequence>
<dbReference type="AlphaFoldDB" id="A0A444X555"/>
<keyword evidence="2" id="KW-1185">Reference proteome</keyword>
<name>A0A444X555_ARAHY</name>
<gene>
    <name evidence="1" type="ORF">Ahy_B10g104268</name>
</gene>